<dbReference type="Proteomes" id="UP000007726">
    <property type="component" value="Chromosome"/>
</dbReference>
<dbReference type="AlphaFoldDB" id="B8FW01"/>
<accession>B8FW01</accession>
<dbReference type="KEGG" id="dhd:Dhaf_0723"/>
<protein>
    <submittedName>
        <fullName evidence="1">Uncharacterized protein</fullName>
    </submittedName>
</protein>
<evidence type="ECO:0000313" key="1">
    <source>
        <dbReference type="EMBL" id="ACL18787.1"/>
    </source>
</evidence>
<dbReference type="EMBL" id="CP001336">
    <property type="protein sequence ID" value="ACL18787.1"/>
    <property type="molecule type" value="Genomic_DNA"/>
</dbReference>
<name>B8FW01_DESHD</name>
<sequence>MEKQQLLIPWSEIVKEHPELAEKDPAMGMSWDMSQEMIFSYITFLTLF</sequence>
<dbReference type="RefSeq" id="WP_015942982.1">
    <property type="nucleotide sequence ID" value="NC_011830.1"/>
</dbReference>
<evidence type="ECO:0000313" key="2">
    <source>
        <dbReference type="Proteomes" id="UP000007726"/>
    </source>
</evidence>
<organism evidence="1 2">
    <name type="scientific">Desulfitobacterium hafniense (strain DSM 10664 / DCB-2)</name>
    <dbReference type="NCBI Taxonomy" id="272564"/>
    <lineage>
        <taxon>Bacteria</taxon>
        <taxon>Bacillati</taxon>
        <taxon>Bacillota</taxon>
        <taxon>Clostridia</taxon>
        <taxon>Eubacteriales</taxon>
        <taxon>Desulfitobacteriaceae</taxon>
        <taxon>Desulfitobacterium</taxon>
    </lineage>
</organism>
<proteinExistence type="predicted"/>
<dbReference type="HOGENOM" id="CLU_3167127_0_0_9"/>
<gene>
    <name evidence="1" type="ordered locus">Dhaf_0723</name>
</gene>
<reference evidence="1 2" key="1">
    <citation type="journal article" date="2012" name="BMC Microbiol.">
        <title>Genome sequence of Desulfitobacterium hafniense DCB-2, a Gram-positive anaerobe capable of dehalogenation and metal reduction.</title>
        <authorList>
            <person name="Kim S.H."/>
            <person name="Harzman C."/>
            <person name="Davis J.K."/>
            <person name="Hutcheson R."/>
            <person name="Broderick J.B."/>
            <person name="Marsh T.L."/>
            <person name="Tiedje J.M."/>
        </authorList>
    </citation>
    <scope>NUCLEOTIDE SEQUENCE [LARGE SCALE GENOMIC DNA]</scope>
    <source>
        <strain evidence="2">DSM 10664 / DCB-2</strain>
    </source>
</reference>